<gene>
    <name evidence="1" type="ORF">LMF89_24795</name>
</gene>
<comment type="caution">
    <text evidence="1">The sequence shown here is derived from an EMBL/GenBank/DDBJ whole genome shotgun (WGS) entry which is preliminary data.</text>
</comment>
<proteinExistence type="predicted"/>
<accession>A0ABS8HZI1</accession>
<dbReference type="Proteomes" id="UP001165492">
    <property type="component" value="Unassembled WGS sequence"/>
</dbReference>
<organism evidence="1 2">
    <name type="scientific">Pelosinus baikalensis</name>
    <dbReference type="NCBI Taxonomy" id="2892015"/>
    <lineage>
        <taxon>Bacteria</taxon>
        <taxon>Bacillati</taxon>
        <taxon>Bacillota</taxon>
        <taxon>Negativicutes</taxon>
        <taxon>Selenomonadales</taxon>
        <taxon>Sporomusaceae</taxon>
        <taxon>Pelosinus</taxon>
    </lineage>
</organism>
<dbReference type="EMBL" id="JAJHJB010000078">
    <property type="protein sequence ID" value="MCC5468558.1"/>
    <property type="molecule type" value="Genomic_DNA"/>
</dbReference>
<reference evidence="1" key="1">
    <citation type="submission" date="2021-11" db="EMBL/GenBank/DDBJ databases">
        <title>Description of a new species Pelosinus isolated from the bottom sediments of Lake Baikal.</title>
        <authorList>
            <person name="Zakharyuk A."/>
        </authorList>
    </citation>
    <scope>NUCLEOTIDE SEQUENCE</scope>
    <source>
        <strain evidence="1">Bkl1</strain>
    </source>
</reference>
<name>A0ABS8HZI1_9FIRM</name>
<evidence type="ECO:0000313" key="1">
    <source>
        <dbReference type="EMBL" id="MCC5468558.1"/>
    </source>
</evidence>
<sequence length="117" mass="12407">MVLKSDFQDTLEFFIFSNLPVLMNPGNAMNVVVSNEIIPTAPTAPLTSTSAVPTVATAPVLVITPETLKALQSYTINNFPDIGLPQDIAQIAKDFIANLPPLIPITQTTAVSTAVTI</sequence>
<protein>
    <submittedName>
        <fullName evidence="1">Uncharacterized protein</fullName>
    </submittedName>
</protein>
<evidence type="ECO:0000313" key="2">
    <source>
        <dbReference type="Proteomes" id="UP001165492"/>
    </source>
</evidence>
<keyword evidence="2" id="KW-1185">Reference proteome</keyword>
<dbReference type="RefSeq" id="WP_229537438.1">
    <property type="nucleotide sequence ID" value="NZ_JAJHJB010000078.1"/>
</dbReference>